<dbReference type="HOGENOM" id="CLU_2004910_0_0_1"/>
<name>R9PE11_PSEHS</name>
<dbReference type="Proteomes" id="UP000014071">
    <property type="component" value="Unassembled WGS sequence"/>
</dbReference>
<dbReference type="GeneID" id="24112462"/>
<organism evidence="1 2">
    <name type="scientific">Pseudozyma hubeiensis (strain SY62)</name>
    <name type="common">Yeast</name>
    <dbReference type="NCBI Taxonomy" id="1305764"/>
    <lineage>
        <taxon>Eukaryota</taxon>
        <taxon>Fungi</taxon>
        <taxon>Dikarya</taxon>
        <taxon>Basidiomycota</taxon>
        <taxon>Ustilaginomycotina</taxon>
        <taxon>Ustilaginomycetes</taxon>
        <taxon>Ustilaginales</taxon>
        <taxon>Ustilaginaceae</taxon>
        <taxon>Pseudozyma</taxon>
    </lineage>
</organism>
<evidence type="ECO:0000313" key="1">
    <source>
        <dbReference type="EMBL" id="GAC99596.1"/>
    </source>
</evidence>
<proteinExistence type="predicted"/>
<sequence length="124" mass="14068">MLFAMAPEGCSDLPKTLPHLSDPSPRRIPHYWHIDPKDRNNLNPVFLFADLPNRFRDAERNAPKLTLESRRLICDTLFSTLGYSEATNTGSRRTHESHRYLTKATQLGHSPNLACKLPARSVST</sequence>
<dbReference type="RefSeq" id="XP_012193183.1">
    <property type="nucleotide sequence ID" value="XM_012337793.1"/>
</dbReference>
<keyword evidence="2" id="KW-1185">Reference proteome</keyword>
<dbReference type="AlphaFoldDB" id="R9PE11"/>
<accession>R9PE11</accession>
<evidence type="ECO:0000313" key="2">
    <source>
        <dbReference type="Proteomes" id="UP000014071"/>
    </source>
</evidence>
<dbReference type="EMBL" id="DF238831">
    <property type="protein sequence ID" value="GAC99596.1"/>
    <property type="molecule type" value="Genomic_DNA"/>
</dbReference>
<protein>
    <submittedName>
        <fullName evidence="1">DEHA2G18678p</fullName>
    </submittedName>
</protein>
<reference evidence="2" key="1">
    <citation type="journal article" date="2013" name="Genome Announc.">
        <title>Draft genome sequence of the basidiomycetous yeast-like fungus Pseudozyma hubeiensis SY62, which produces an abundant amount of the biosurfactant mannosylerythritol lipids.</title>
        <authorList>
            <person name="Konishi M."/>
            <person name="Hatada Y."/>
            <person name="Horiuchi J."/>
        </authorList>
    </citation>
    <scope>NUCLEOTIDE SEQUENCE [LARGE SCALE GENOMIC DNA]</scope>
    <source>
        <strain evidence="2">SY62</strain>
    </source>
</reference>
<gene>
    <name evidence="1" type="ORF">PHSY_007199</name>
</gene>